<proteinExistence type="predicted"/>
<evidence type="ECO:0000313" key="1">
    <source>
        <dbReference type="EMBL" id="MBA0772661.1"/>
    </source>
</evidence>
<dbReference type="Proteomes" id="UP000593568">
    <property type="component" value="Unassembled WGS sequence"/>
</dbReference>
<comment type="caution">
    <text evidence="1">The sequence shown here is derived from an EMBL/GenBank/DDBJ whole genome shotgun (WGS) entry which is preliminary data.</text>
</comment>
<organism evidence="1 2">
    <name type="scientific">Gossypium trilobum</name>
    <dbReference type="NCBI Taxonomy" id="34281"/>
    <lineage>
        <taxon>Eukaryota</taxon>
        <taxon>Viridiplantae</taxon>
        <taxon>Streptophyta</taxon>
        <taxon>Embryophyta</taxon>
        <taxon>Tracheophyta</taxon>
        <taxon>Spermatophyta</taxon>
        <taxon>Magnoliopsida</taxon>
        <taxon>eudicotyledons</taxon>
        <taxon>Gunneridae</taxon>
        <taxon>Pentapetalae</taxon>
        <taxon>rosids</taxon>
        <taxon>malvids</taxon>
        <taxon>Malvales</taxon>
        <taxon>Malvaceae</taxon>
        <taxon>Malvoideae</taxon>
        <taxon>Gossypium</taxon>
    </lineage>
</organism>
<dbReference type="EMBL" id="JABEZW010000008">
    <property type="protein sequence ID" value="MBA0772661.1"/>
    <property type="molecule type" value="Genomic_DNA"/>
</dbReference>
<gene>
    <name evidence="1" type="ORF">Gotri_008001</name>
</gene>
<evidence type="ECO:0000313" key="2">
    <source>
        <dbReference type="Proteomes" id="UP000593568"/>
    </source>
</evidence>
<protein>
    <submittedName>
        <fullName evidence="1">Uncharacterized protein</fullName>
    </submittedName>
</protein>
<keyword evidence="2" id="KW-1185">Reference proteome</keyword>
<dbReference type="AlphaFoldDB" id="A0A7J9EIH2"/>
<accession>A0A7J9EIH2</accession>
<reference evidence="1 2" key="1">
    <citation type="journal article" date="2019" name="Genome Biol. Evol.">
        <title>Insights into the evolution of the New World diploid cottons (Gossypium, subgenus Houzingenia) based on genome sequencing.</title>
        <authorList>
            <person name="Grover C.E."/>
            <person name="Arick M.A. 2nd"/>
            <person name="Thrash A."/>
            <person name="Conover J.L."/>
            <person name="Sanders W.S."/>
            <person name="Peterson D.G."/>
            <person name="Frelichowski J.E."/>
            <person name="Scheffler J.A."/>
            <person name="Scheffler B.E."/>
            <person name="Wendel J.F."/>
        </authorList>
    </citation>
    <scope>NUCLEOTIDE SEQUENCE [LARGE SCALE GENOMIC DNA]</scope>
    <source>
        <strain evidence="1">8</strain>
        <tissue evidence="1">Leaf</tissue>
    </source>
</reference>
<name>A0A7J9EIH2_9ROSI</name>
<sequence>MHPVEIFSESQHLAREGAIGSVRYCRDAQVG</sequence>